<proteinExistence type="predicted"/>
<dbReference type="RefSeq" id="WP_111728577.1">
    <property type="nucleotide sequence ID" value="NZ_QHKO01000001.1"/>
</dbReference>
<dbReference type="EMBL" id="QHKO01000001">
    <property type="protein sequence ID" value="RAL25405.1"/>
    <property type="molecule type" value="Genomic_DNA"/>
</dbReference>
<organism evidence="3 4">
    <name type="scientific">Lujinxingia litoralis</name>
    <dbReference type="NCBI Taxonomy" id="2211119"/>
    <lineage>
        <taxon>Bacteria</taxon>
        <taxon>Deltaproteobacteria</taxon>
        <taxon>Bradymonadales</taxon>
        <taxon>Lujinxingiaceae</taxon>
        <taxon>Lujinxingia</taxon>
    </lineage>
</organism>
<keyword evidence="4" id="KW-1185">Reference proteome</keyword>
<feature type="region of interest" description="Disordered" evidence="1">
    <location>
        <begin position="66"/>
        <end position="112"/>
    </location>
</feature>
<feature type="compositionally biased region" description="Low complexity" evidence="1">
    <location>
        <begin position="87"/>
        <end position="99"/>
    </location>
</feature>
<feature type="region of interest" description="Disordered" evidence="1">
    <location>
        <begin position="249"/>
        <end position="324"/>
    </location>
</feature>
<dbReference type="InterPro" id="IPR036415">
    <property type="entry name" value="Lamin_tail_dom_sf"/>
</dbReference>
<dbReference type="InterPro" id="IPR001322">
    <property type="entry name" value="Lamin_tail_dom"/>
</dbReference>
<evidence type="ECO:0000256" key="1">
    <source>
        <dbReference type="SAM" id="MobiDB-lite"/>
    </source>
</evidence>
<name>A0A328CAA7_9DELT</name>
<dbReference type="SUPFAM" id="SSF74853">
    <property type="entry name" value="Lamin A/C globular tail domain"/>
    <property type="match status" value="1"/>
</dbReference>
<feature type="compositionally biased region" description="Low complexity" evidence="1">
    <location>
        <begin position="299"/>
        <end position="309"/>
    </location>
</feature>
<accession>A0A328CAA7</accession>
<comment type="caution">
    <text evidence="3">The sequence shown here is derived from an EMBL/GenBank/DDBJ whole genome shotgun (WGS) entry which is preliminary data.</text>
</comment>
<dbReference type="AlphaFoldDB" id="A0A328CAA7"/>
<evidence type="ECO:0000259" key="2">
    <source>
        <dbReference type="PROSITE" id="PS51841"/>
    </source>
</evidence>
<dbReference type="PROSITE" id="PS51257">
    <property type="entry name" value="PROKAR_LIPOPROTEIN"/>
    <property type="match status" value="1"/>
</dbReference>
<dbReference type="Proteomes" id="UP000249169">
    <property type="component" value="Unassembled WGS sequence"/>
</dbReference>
<dbReference type="OrthoDB" id="1522982at2"/>
<evidence type="ECO:0000313" key="4">
    <source>
        <dbReference type="Proteomes" id="UP000249169"/>
    </source>
</evidence>
<feature type="compositionally biased region" description="Pro residues" evidence="1">
    <location>
        <begin position="313"/>
        <end position="324"/>
    </location>
</feature>
<gene>
    <name evidence="3" type="ORF">DL240_04120</name>
</gene>
<sequence>MKGANFHVGRLIHCPQRVSLLVLLASAQLLSGCGAELASECRTSRDCAPAQFCRLSRCVYLGADDTPEPSQNHSPFAEDDAGHTLDDAAAPSGADASLPEPDAPPTTHPCPEAVPATAGLLIIHELLPNVPTGPSGDANADGTRDAHDDEFVELVNISPHTLDLEGVQVANDTRPRFTFAQTCLPPGHGAVIFAGSTTDAPPPDRDDAIFRLADTRFQFANSGGRAVLLGAAGEVIDEVIYDNAPARSLNRSPELRTSPFAHHTDLAPERPFSPGTCADGQPLSSGCLPPENESDEPSSDPSLSDAPPSGNGDPPPEENTPQNP</sequence>
<feature type="domain" description="LTD" evidence="2">
    <location>
        <begin position="108"/>
        <end position="243"/>
    </location>
</feature>
<evidence type="ECO:0000313" key="3">
    <source>
        <dbReference type="EMBL" id="RAL25405.1"/>
    </source>
</evidence>
<protein>
    <recommendedName>
        <fullName evidence="2">LTD domain-containing protein</fullName>
    </recommendedName>
</protein>
<dbReference type="Pfam" id="PF00932">
    <property type="entry name" value="LTD"/>
    <property type="match status" value="1"/>
</dbReference>
<reference evidence="3 4" key="1">
    <citation type="submission" date="2018-05" db="EMBL/GenBank/DDBJ databases">
        <title>Lujinxingia marina gen. nov. sp. nov., a new facultative anaerobic member of the class Deltaproteobacteria, and proposal of Lujinxingaceae fam. nov.</title>
        <authorList>
            <person name="Li C.-M."/>
        </authorList>
    </citation>
    <scope>NUCLEOTIDE SEQUENCE [LARGE SCALE GENOMIC DNA]</scope>
    <source>
        <strain evidence="3 4">B210</strain>
    </source>
</reference>
<dbReference type="PROSITE" id="PS51841">
    <property type="entry name" value="LTD"/>
    <property type="match status" value="1"/>
</dbReference>